<feature type="signal peptide" evidence="2">
    <location>
        <begin position="1"/>
        <end position="21"/>
    </location>
</feature>
<evidence type="ECO:0000259" key="3">
    <source>
        <dbReference type="Pfam" id="PF00534"/>
    </source>
</evidence>
<dbReference type="GO" id="GO:0016757">
    <property type="term" value="F:glycosyltransferase activity"/>
    <property type="evidence" value="ECO:0007669"/>
    <property type="project" value="InterPro"/>
</dbReference>
<reference evidence="4 5" key="1">
    <citation type="journal article" date="2015" name="Nature">
        <title>rRNA introns, odd ribosomes, and small enigmatic genomes across a large radiation of phyla.</title>
        <authorList>
            <person name="Brown C.T."/>
            <person name="Hug L.A."/>
            <person name="Thomas B.C."/>
            <person name="Sharon I."/>
            <person name="Castelle C.J."/>
            <person name="Singh A."/>
            <person name="Wilkins M.J."/>
            <person name="Williams K.H."/>
            <person name="Banfield J.F."/>
        </authorList>
    </citation>
    <scope>NUCLEOTIDE SEQUENCE [LARGE SCALE GENOMIC DNA]</scope>
</reference>
<dbReference type="Gene3D" id="3.40.50.2000">
    <property type="entry name" value="Glycogen Phosphorylase B"/>
    <property type="match status" value="2"/>
</dbReference>
<keyword evidence="2" id="KW-0732">Signal</keyword>
<feature type="chain" id="PRO_5002532473" evidence="2">
    <location>
        <begin position="22"/>
        <end position="377"/>
    </location>
</feature>
<dbReference type="CDD" id="cd03801">
    <property type="entry name" value="GT4_PimA-like"/>
    <property type="match status" value="1"/>
</dbReference>
<keyword evidence="4" id="KW-0808">Transferase</keyword>
<keyword evidence="1" id="KW-1133">Transmembrane helix</keyword>
<dbReference type="EMBL" id="LBTF01000024">
    <property type="protein sequence ID" value="KKQ35137.1"/>
    <property type="molecule type" value="Genomic_DNA"/>
</dbReference>
<dbReference type="PANTHER" id="PTHR45947">
    <property type="entry name" value="SULFOQUINOVOSYL TRANSFERASE SQD2"/>
    <property type="match status" value="1"/>
</dbReference>
<sequence length="377" mass="43610">MTRVYQYIMKKRILVITQCFACGSWLSIEKITNILSDNKHALKILGYGSLHVKRSDQIYSIIPFIAYNRYGYLTCYGPMFVFLWNIPIFIVSLFQILLFRPNVIIYNGFGLGLILSPVSKIFGIKNIIMYHSTIRDVGIKTKNILKKLINYVDMIVVNSEGSRMDIIDVTPNNKIVTNHHFASDIFFNNKKRSPKPHDNLNILYVGRIDKDKLCFPLIDFAKKTKSSNKFHFTFVGAGSEVNHITHLAKIFNNIDYLGYISDTCHLSKLYREADVLWTFADTTYLALPAIEALASGTPIIVPEYAAITGRKEKINRKLVPTEIGWSIDPYNEEKVSQLLERIRSGREYRNKKCKEYAEKFYQLLPYSHWSALFQRNE</sequence>
<protein>
    <submittedName>
        <fullName evidence="4">Glycosyl transferase group 1</fullName>
    </submittedName>
</protein>
<dbReference type="AlphaFoldDB" id="A0A0G0GYP4"/>
<dbReference type="InterPro" id="IPR050194">
    <property type="entry name" value="Glycosyltransferase_grp1"/>
</dbReference>
<dbReference type="Pfam" id="PF00534">
    <property type="entry name" value="Glycos_transf_1"/>
    <property type="match status" value="1"/>
</dbReference>
<keyword evidence="1" id="KW-0812">Transmembrane</keyword>
<evidence type="ECO:0000256" key="2">
    <source>
        <dbReference type="SAM" id="SignalP"/>
    </source>
</evidence>
<feature type="domain" description="Glycosyl transferase family 1" evidence="3">
    <location>
        <begin position="188"/>
        <end position="359"/>
    </location>
</feature>
<dbReference type="PANTHER" id="PTHR45947:SF3">
    <property type="entry name" value="SULFOQUINOVOSYL TRANSFERASE SQD2"/>
    <property type="match status" value="1"/>
</dbReference>
<dbReference type="Proteomes" id="UP000033876">
    <property type="component" value="Unassembled WGS sequence"/>
</dbReference>
<accession>A0A0G0GYP4</accession>
<organism evidence="4 5">
    <name type="scientific">Candidatus Nomurabacteria bacterium GW2011_GWB1_37_5</name>
    <dbReference type="NCBI Taxonomy" id="1618742"/>
    <lineage>
        <taxon>Bacteria</taxon>
        <taxon>Candidatus Nomuraibacteriota</taxon>
    </lineage>
</organism>
<name>A0A0G0GYP4_9BACT</name>
<gene>
    <name evidence="4" type="ORF">US50_C0024G0006</name>
</gene>
<proteinExistence type="predicted"/>
<evidence type="ECO:0000313" key="5">
    <source>
        <dbReference type="Proteomes" id="UP000033876"/>
    </source>
</evidence>
<comment type="caution">
    <text evidence="4">The sequence shown here is derived from an EMBL/GenBank/DDBJ whole genome shotgun (WGS) entry which is preliminary data.</text>
</comment>
<feature type="transmembrane region" description="Helical" evidence="1">
    <location>
        <begin position="79"/>
        <end position="98"/>
    </location>
</feature>
<keyword evidence="1" id="KW-0472">Membrane</keyword>
<dbReference type="InterPro" id="IPR001296">
    <property type="entry name" value="Glyco_trans_1"/>
</dbReference>
<feature type="transmembrane region" description="Helical" evidence="1">
    <location>
        <begin position="104"/>
        <end position="122"/>
    </location>
</feature>
<evidence type="ECO:0000313" key="4">
    <source>
        <dbReference type="EMBL" id="KKQ35137.1"/>
    </source>
</evidence>
<dbReference type="SUPFAM" id="SSF53756">
    <property type="entry name" value="UDP-Glycosyltransferase/glycogen phosphorylase"/>
    <property type="match status" value="1"/>
</dbReference>
<evidence type="ECO:0000256" key="1">
    <source>
        <dbReference type="SAM" id="Phobius"/>
    </source>
</evidence>